<evidence type="ECO:0000313" key="6">
    <source>
        <dbReference type="EMBL" id="TFF39770.1"/>
    </source>
</evidence>
<dbReference type="Proteomes" id="UP000297540">
    <property type="component" value="Unassembled WGS sequence"/>
</dbReference>
<evidence type="ECO:0000256" key="3">
    <source>
        <dbReference type="SAM" id="MobiDB-lite"/>
    </source>
</evidence>
<dbReference type="OrthoDB" id="9761451at2"/>
<dbReference type="PANTHER" id="PTHR43653:SF1">
    <property type="entry name" value="CYTOCHROME C-TYPE BIOGENESIS PROTEIN CCMF"/>
    <property type="match status" value="1"/>
</dbReference>
<evidence type="ECO:0000313" key="7">
    <source>
        <dbReference type="Proteomes" id="UP000297540"/>
    </source>
</evidence>
<feature type="transmembrane region" description="Helical" evidence="4">
    <location>
        <begin position="794"/>
        <end position="814"/>
    </location>
</feature>
<dbReference type="GO" id="GO:0015232">
    <property type="term" value="F:heme transmembrane transporter activity"/>
    <property type="evidence" value="ECO:0007669"/>
    <property type="project" value="InterPro"/>
</dbReference>
<proteinExistence type="inferred from homology"/>
<feature type="transmembrane region" description="Helical" evidence="4">
    <location>
        <begin position="281"/>
        <end position="297"/>
    </location>
</feature>
<feature type="transmembrane region" description="Helical" evidence="4">
    <location>
        <begin position="516"/>
        <end position="537"/>
    </location>
</feature>
<keyword evidence="2" id="KW-0201">Cytochrome c-type biogenesis</keyword>
<feature type="transmembrane region" description="Helical" evidence="4">
    <location>
        <begin position="138"/>
        <end position="160"/>
    </location>
</feature>
<feature type="transmembrane region" description="Helical" evidence="4">
    <location>
        <begin position="15"/>
        <end position="36"/>
    </location>
</feature>
<feature type="transmembrane region" description="Helical" evidence="4">
    <location>
        <begin position="304"/>
        <end position="323"/>
    </location>
</feature>
<organism evidence="6 7">
    <name type="scientific">Mucilaginibacter psychrotolerans</name>
    <dbReference type="NCBI Taxonomy" id="1524096"/>
    <lineage>
        <taxon>Bacteria</taxon>
        <taxon>Pseudomonadati</taxon>
        <taxon>Bacteroidota</taxon>
        <taxon>Sphingobacteriia</taxon>
        <taxon>Sphingobacteriales</taxon>
        <taxon>Sphingobacteriaceae</taxon>
        <taxon>Mucilaginibacter</taxon>
    </lineage>
</organism>
<feature type="transmembrane region" description="Helical" evidence="4">
    <location>
        <begin position="486"/>
        <end position="504"/>
    </location>
</feature>
<feature type="transmembrane region" description="Helical" evidence="4">
    <location>
        <begin position="110"/>
        <end position="126"/>
    </location>
</feature>
<feature type="transmembrane region" description="Helical" evidence="4">
    <location>
        <begin position="57"/>
        <end position="76"/>
    </location>
</feature>
<comment type="similarity">
    <text evidence="1">Belongs to the CcmF/CycK/Ccl1/NrfE/CcsA family.</text>
</comment>
<dbReference type="GO" id="GO:0020037">
    <property type="term" value="F:heme binding"/>
    <property type="evidence" value="ECO:0007669"/>
    <property type="project" value="InterPro"/>
</dbReference>
<sequence length="830" mass="93223">MDTVFKGEHLLPGHIGQFFLVLAFGAALLSFISYFFATTDDAGKPASSWQTLGRIGYYLNAISVLGIGACLFYIIYNHYFEYHYVWAYTSKTLPVQYIISAFWNGQEGGFMLWIFWQALIGLVLIWKAGNWERPVMTVVALSQAVLASMVLGINFLGIHLGSSPFLLLRDFMSEAPIFKNPEYLNFIKDGQGMVPSLQNYWMVIHPPTLFLGFAAMVTPFAYAVAGLWQKKYKEWIQPALPHALFACMILGTGVVMGSFWAYESLNFGGFWAWDPVENASIFPWITMVAAVHVLIVFKNTGHSYFTATFLVLISFVLVWYSSFLNRSGILGETSVHSFTDLGMFWQLVTGILVFLVMSVWLLVSRWKALPITKKDEETYSREFWMFVGAVFLGLSCFHLIVVTSIPVWNAMFGLKIAPPADKARLLHYNIIQSCFVFVIVILTAFTQFLKYKKTDVTRFFITTLVYLVFAALIAALITYATGLYKLNYVFVLLMWGSVYSVIANGKILADAFKGKFKLAGSAVAHIGFGLLLIGALISAGTSTVISINNTGESYSADFAKTENPRENILVYRNEPQKMGDYTVTYLGDSLALPDHFYKVNYRKVDANGKVDEDFTLLPKVQVNKGALASSPDTRHYLLHDLYTHITMTNSASTAEEKGNGADGDQPADDSKEYDAPVPHEISIGDTIPFREGYMVLRKLDKAAKLENIPMDNVLASVGAELDVVTHGQTYHAKPVFILQKDGHVFFFPKKLEEAGLKLEFTKIMPTKDKVEITVYQQPESAKKYIVMRAIKFPYINFFWAGSVIMVIGFLLSIFRRNKELKPEPAKVKAK</sequence>
<accession>A0A4Y8SMA4</accession>
<comment type="caution">
    <text evidence="6">The sequence shown here is derived from an EMBL/GenBank/DDBJ whole genome shotgun (WGS) entry which is preliminary data.</text>
</comment>
<dbReference type="InterPro" id="IPR002541">
    <property type="entry name" value="Cyt_c_assembly"/>
</dbReference>
<keyword evidence="7" id="KW-1185">Reference proteome</keyword>
<dbReference type="RefSeq" id="WP_133227359.1">
    <property type="nucleotide sequence ID" value="NZ_SOZE01000003.1"/>
</dbReference>
<dbReference type="PANTHER" id="PTHR43653">
    <property type="entry name" value="CYTOCHROME C ASSEMBLY PROTEIN-RELATED"/>
    <property type="match status" value="1"/>
</dbReference>
<feature type="transmembrane region" description="Helical" evidence="4">
    <location>
        <begin position="343"/>
        <end position="363"/>
    </location>
</feature>
<feature type="domain" description="Cytochrome c assembly protein" evidence="5">
    <location>
        <begin position="111"/>
        <end position="327"/>
    </location>
</feature>
<reference evidence="6 7" key="1">
    <citation type="journal article" date="2017" name="Int. J. Syst. Evol. Microbiol.">
        <title>Mucilaginibacterpsychrotolerans sp. nov., isolated from peatlands.</title>
        <authorList>
            <person name="Deng Y."/>
            <person name="Shen L."/>
            <person name="Xu B."/>
            <person name="Liu Y."/>
            <person name="Gu Z."/>
            <person name="Liu H."/>
            <person name="Zhou Y."/>
        </authorList>
    </citation>
    <scope>NUCLEOTIDE SEQUENCE [LARGE SCALE GENOMIC DNA]</scope>
    <source>
        <strain evidence="6 7">NH7-4</strain>
    </source>
</reference>
<evidence type="ECO:0000256" key="4">
    <source>
        <dbReference type="SAM" id="Phobius"/>
    </source>
</evidence>
<protein>
    <submittedName>
        <fullName evidence="6">Cytochrome C biogenesis protein</fullName>
    </submittedName>
</protein>
<dbReference type="AlphaFoldDB" id="A0A4Y8SMA4"/>
<dbReference type="PRINTS" id="PR01410">
    <property type="entry name" value="CCBIOGENESIS"/>
</dbReference>
<evidence type="ECO:0000256" key="1">
    <source>
        <dbReference type="ARBA" id="ARBA00009186"/>
    </source>
</evidence>
<gene>
    <name evidence="6" type="ORF">E2R66_05235</name>
</gene>
<feature type="transmembrane region" description="Helical" evidence="4">
    <location>
        <begin position="209"/>
        <end position="228"/>
    </location>
</feature>
<feature type="transmembrane region" description="Helical" evidence="4">
    <location>
        <begin position="240"/>
        <end position="261"/>
    </location>
</feature>
<dbReference type="InterPro" id="IPR036259">
    <property type="entry name" value="MFS_trans_sf"/>
</dbReference>
<keyword evidence="4" id="KW-1133">Transmembrane helix</keyword>
<dbReference type="SUPFAM" id="SSF103473">
    <property type="entry name" value="MFS general substrate transporter"/>
    <property type="match status" value="1"/>
</dbReference>
<evidence type="ECO:0000256" key="2">
    <source>
        <dbReference type="ARBA" id="ARBA00022748"/>
    </source>
</evidence>
<keyword evidence="4" id="KW-0812">Transmembrane</keyword>
<keyword evidence="4" id="KW-0472">Membrane</keyword>
<dbReference type="EMBL" id="SOZE01000003">
    <property type="protein sequence ID" value="TFF39770.1"/>
    <property type="molecule type" value="Genomic_DNA"/>
</dbReference>
<feature type="transmembrane region" description="Helical" evidence="4">
    <location>
        <begin position="457"/>
        <end position="480"/>
    </location>
</feature>
<feature type="transmembrane region" description="Helical" evidence="4">
    <location>
        <begin position="383"/>
        <end position="405"/>
    </location>
</feature>
<feature type="region of interest" description="Disordered" evidence="3">
    <location>
        <begin position="651"/>
        <end position="677"/>
    </location>
</feature>
<dbReference type="Pfam" id="PF01578">
    <property type="entry name" value="Cytochrom_C_asm"/>
    <property type="match status" value="1"/>
</dbReference>
<evidence type="ECO:0000259" key="5">
    <source>
        <dbReference type="Pfam" id="PF01578"/>
    </source>
</evidence>
<dbReference type="InterPro" id="IPR003567">
    <property type="entry name" value="Cyt_c_biogenesis"/>
</dbReference>
<dbReference type="GO" id="GO:0017004">
    <property type="term" value="P:cytochrome complex assembly"/>
    <property type="evidence" value="ECO:0007669"/>
    <property type="project" value="UniProtKB-KW"/>
</dbReference>
<name>A0A4Y8SMA4_9SPHI</name>
<dbReference type="GO" id="GO:0016020">
    <property type="term" value="C:membrane"/>
    <property type="evidence" value="ECO:0007669"/>
    <property type="project" value="InterPro"/>
</dbReference>
<feature type="transmembrane region" description="Helical" evidence="4">
    <location>
        <begin position="425"/>
        <end position="445"/>
    </location>
</feature>